<evidence type="ECO:0000256" key="6">
    <source>
        <dbReference type="SAM" id="Phobius"/>
    </source>
</evidence>
<dbReference type="Proteomes" id="UP001177140">
    <property type="component" value="Unassembled WGS sequence"/>
</dbReference>
<dbReference type="SUPFAM" id="SSF103473">
    <property type="entry name" value="MFS general substrate transporter"/>
    <property type="match status" value="1"/>
</dbReference>
<keyword evidence="5 6" id="KW-0472">Membrane</keyword>
<comment type="similarity">
    <text evidence="2">Belongs to the major facilitator superfamily. Proton-dependent oligopeptide transporter (POT/PTR) (TC 2.A.17) family.</text>
</comment>
<feature type="transmembrane region" description="Helical" evidence="6">
    <location>
        <begin position="59"/>
        <end position="78"/>
    </location>
</feature>
<evidence type="ECO:0000313" key="7">
    <source>
        <dbReference type="EMBL" id="MCL7048370.1"/>
    </source>
</evidence>
<feature type="transmembrane region" description="Helical" evidence="6">
    <location>
        <begin position="242"/>
        <end position="264"/>
    </location>
</feature>
<feature type="non-terminal residue" evidence="7">
    <location>
        <position position="1"/>
    </location>
</feature>
<feature type="transmembrane region" description="Helical" evidence="6">
    <location>
        <begin position="171"/>
        <end position="195"/>
    </location>
</feature>
<evidence type="ECO:0000256" key="3">
    <source>
        <dbReference type="ARBA" id="ARBA00022692"/>
    </source>
</evidence>
<evidence type="ECO:0000256" key="4">
    <source>
        <dbReference type="ARBA" id="ARBA00022989"/>
    </source>
</evidence>
<keyword evidence="4 6" id="KW-1133">Transmembrane helix</keyword>
<evidence type="ECO:0000256" key="2">
    <source>
        <dbReference type="ARBA" id="ARBA00005982"/>
    </source>
</evidence>
<reference evidence="7" key="1">
    <citation type="submission" date="2022-03" db="EMBL/GenBank/DDBJ databases">
        <title>A functionally conserved STORR gene fusion in Papaver species that diverged 16.8 million years ago.</title>
        <authorList>
            <person name="Catania T."/>
        </authorList>
    </citation>
    <scope>NUCLEOTIDE SEQUENCE</scope>
    <source>
        <strain evidence="7">S-191538</strain>
    </source>
</reference>
<dbReference type="Gene3D" id="1.20.1250.20">
    <property type="entry name" value="MFS general substrate transporter like domains"/>
    <property type="match status" value="1"/>
</dbReference>
<dbReference type="Pfam" id="PF00854">
    <property type="entry name" value="PTR2"/>
    <property type="match status" value="1"/>
</dbReference>
<evidence type="ECO:0000313" key="8">
    <source>
        <dbReference type="Proteomes" id="UP001177140"/>
    </source>
</evidence>
<dbReference type="InterPro" id="IPR000109">
    <property type="entry name" value="POT_fam"/>
</dbReference>
<comment type="caution">
    <text evidence="7">The sequence shown here is derived from an EMBL/GenBank/DDBJ whole genome shotgun (WGS) entry which is preliminary data.</text>
</comment>
<keyword evidence="3 6" id="KW-0812">Transmembrane</keyword>
<dbReference type="EMBL" id="JAJJMA010303865">
    <property type="protein sequence ID" value="MCL7048370.1"/>
    <property type="molecule type" value="Genomic_DNA"/>
</dbReference>
<feature type="transmembrane region" description="Helical" evidence="6">
    <location>
        <begin position="98"/>
        <end position="117"/>
    </location>
</feature>
<dbReference type="GO" id="GO:0016020">
    <property type="term" value="C:membrane"/>
    <property type="evidence" value="ECO:0007669"/>
    <property type="project" value="UniProtKB-SubCell"/>
</dbReference>
<sequence length="279" mass="30097">MTGVGVGNTSDYEPLLQQDINGEGDQSRKYIQGMVNYKGEKLLTIHNQQVGGWKSASPLLVIGVADAIAFFGISSNLISYLTNHFGQSTATAALNVNIWVGAVFMLPLLIAFVADSYIGRFRSILLASFFEILGLGFLTISALNGSVNSTSCVRSKTEADKSCPHPSSVQVSFFFVSLYLVAIGSAGNLSCATAFGADQFDGQILSECKSRSSFFTWGQIGKCIGTAFSNTILNYIQDNLSWGLGFGISCILMIVALTIFLFGLKTYRYSVTDKEKENP</sequence>
<comment type="subcellular location">
    <subcellularLocation>
        <location evidence="1">Membrane</location>
        <topology evidence="1">Multi-pass membrane protein</topology>
    </subcellularLocation>
</comment>
<gene>
    <name evidence="7" type="ORF">MKW94_004961</name>
</gene>
<dbReference type="GO" id="GO:0022857">
    <property type="term" value="F:transmembrane transporter activity"/>
    <property type="evidence" value="ECO:0007669"/>
    <property type="project" value="InterPro"/>
</dbReference>
<proteinExistence type="inferred from homology"/>
<accession>A0AA41VW69</accession>
<dbReference type="AlphaFoldDB" id="A0AA41VW69"/>
<name>A0AA41VW69_PAPNU</name>
<evidence type="ECO:0000256" key="1">
    <source>
        <dbReference type="ARBA" id="ARBA00004141"/>
    </source>
</evidence>
<evidence type="ECO:0000256" key="5">
    <source>
        <dbReference type="ARBA" id="ARBA00023136"/>
    </source>
</evidence>
<dbReference type="InterPro" id="IPR036259">
    <property type="entry name" value="MFS_trans_sf"/>
</dbReference>
<keyword evidence="8" id="KW-1185">Reference proteome</keyword>
<protein>
    <submittedName>
        <fullName evidence="7">Uncharacterized protein</fullName>
    </submittedName>
</protein>
<dbReference type="PANTHER" id="PTHR11654">
    <property type="entry name" value="OLIGOPEPTIDE TRANSPORTER-RELATED"/>
    <property type="match status" value="1"/>
</dbReference>
<organism evidence="7 8">
    <name type="scientific">Papaver nudicaule</name>
    <name type="common">Iceland poppy</name>
    <dbReference type="NCBI Taxonomy" id="74823"/>
    <lineage>
        <taxon>Eukaryota</taxon>
        <taxon>Viridiplantae</taxon>
        <taxon>Streptophyta</taxon>
        <taxon>Embryophyta</taxon>
        <taxon>Tracheophyta</taxon>
        <taxon>Spermatophyta</taxon>
        <taxon>Magnoliopsida</taxon>
        <taxon>Ranunculales</taxon>
        <taxon>Papaveraceae</taxon>
        <taxon>Papaveroideae</taxon>
        <taxon>Papaver</taxon>
    </lineage>
</organism>
<feature type="transmembrane region" description="Helical" evidence="6">
    <location>
        <begin position="124"/>
        <end position="143"/>
    </location>
</feature>